<evidence type="ECO:0000313" key="1">
    <source>
        <dbReference type="EMBL" id="MFC5148890.1"/>
    </source>
</evidence>
<protein>
    <submittedName>
        <fullName evidence="1">Uncharacterized protein</fullName>
    </submittedName>
</protein>
<accession>A0ABW0A8M6</accession>
<name>A0ABW0A8M6_9ACTN</name>
<dbReference type="Proteomes" id="UP001596222">
    <property type="component" value="Unassembled WGS sequence"/>
</dbReference>
<dbReference type="RefSeq" id="WP_382048989.1">
    <property type="nucleotide sequence ID" value="NZ_JBHSKJ010000022.1"/>
</dbReference>
<dbReference type="EMBL" id="JBHSKJ010000022">
    <property type="protein sequence ID" value="MFC5148890.1"/>
    <property type="molecule type" value="Genomic_DNA"/>
</dbReference>
<evidence type="ECO:0000313" key="2">
    <source>
        <dbReference type="Proteomes" id="UP001596222"/>
    </source>
</evidence>
<reference evidence="2" key="1">
    <citation type="journal article" date="2019" name="Int. J. Syst. Evol. Microbiol.">
        <title>The Global Catalogue of Microorganisms (GCM) 10K type strain sequencing project: providing services to taxonomists for standard genome sequencing and annotation.</title>
        <authorList>
            <consortium name="The Broad Institute Genomics Platform"/>
            <consortium name="The Broad Institute Genome Sequencing Center for Infectious Disease"/>
            <person name="Wu L."/>
            <person name="Ma J."/>
        </authorList>
    </citation>
    <scope>NUCLEOTIDE SEQUENCE [LARGE SCALE GENOMIC DNA]</scope>
    <source>
        <strain evidence="2">CGMCC 4.1641</strain>
    </source>
</reference>
<proteinExistence type="predicted"/>
<keyword evidence="2" id="KW-1185">Reference proteome</keyword>
<comment type="caution">
    <text evidence="1">The sequence shown here is derived from an EMBL/GenBank/DDBJ whole genome shotgun (WGS) entry which is preliminary data.</text>
</comment>
<sequence>MNDVEATWQSWLSGLTPSKQAAADSLRTQFEALGAADAQDWVRSEIDENRPQLARFVLLRSLWQGAIDNWASPGALEQVAAARRLLDAGADRDDLVLLARAIACEAVSAAVGKLDCGRDTDVPGVDVGWAVMESDEDGCPTDRPLSGLHEDLLTMDPSGRNGADMWR</sequence>
<organism evidence="1 2">
    <name type="scientific">Streptomyces aureoversilis</name>
    <dbReference type="NCBI Taxonomy" id="67277"/>
    <lineage>
        <taxon>Bacteria</taxon>
        <taxon>Bacillati</taxon>
        <taxon>Actinomycetota</taxon>
        <taxon>Actinomycetes</taxon>
        <taxon>Kitasatosporales</taxon>
        <taxon>Streptomycetaceae</taxon>
        <taxon>Streptomyces</taxon>
    </lineage>
</organism>
<gene>
    <name evidence="1" type="ORF">ACFPP6_29915</name>
</gene>